<dbReference type="AlphaFoldDB" id="A0A0L6CHT7"/>
<keyword evidence="5" id="KW-1185">Reference proteome</keyword>
<evidence type="ECO:0000256" key="1">
    <source>
        <dbReference type="SAM" id="SignalP"/>
    </source>
</evidence>
<sequence>MPSAQLTRRQLLGATGASGLTAAATLITSSAPAGATPWSRTNPFTLGVASGDPAPDGVVLWTRLAPEPLALDGRGGMDDKPVQVLWQVATDPGFGERTVVRAGSATATAALGHSVHVELNGLLPDREYWYRFRAGDQLSPVGRTRTSPAYGASLQELRFAFTSCSNLPAGYFTAYRHMAQDDLDLVLHLGDYIYEGSGASPLPGRSHVSGKEIFTLGDYRTRYSQYKTDPDLQAAHAAAPWIVTPDDHEVENNYADEISQIDTEPDQDRAVFRARRAAAYQAYYEHMPLRRRSLPSGPDMQLFRRIRYGQLAEFNVLDTRQYRDDQIEGCTSACPERWAPERTILGADQEAWLQDGIGASGSTWNVVANQVVTFDADGTAGAGESYGLDNWMGYAGARQRWYDAVHRRGVDNMVVVTGDAHRSVVSDLKLDFRDQASATVGVELLGTSISSGGDGTDIDARGRTWLAENPHLKFVNVQRGYQRCVLTPGQWRTDYRVVDAVTTPDAPVRTRAEVFIESGRPGVAGITRH</sequence>
<organism evidence="4 5">
    <name type="scientific">Luteipulveratus halotolerans</name>
    <dbReference type="NCBI Taxonomy" id="1631356"/>
    <lineage>
        <taxon>Bacteria</taxon>
        <taxon>Bacillati</taxon>
        <taxon>Actinomycetota</taxon>
        <taxon>Actinomycetes</taxon>
        <taxon>Micrococcales</taxon>
        <taxon>Dermacoccaceae</taxon>
        <taxon>Luteipulveratus</taxon>
    </lineage>
</organism>
<dbReference type="OrthoDB" id="3497025at2"/>
<name>A0A0L6CHT7_9MICO</name>
<dbReference type="InterPro" id="IPR029052">
    <property type="entry name" value="Metallo-depent_PP-like"/>
</dbReference>
<dbReference type="CDD" id="cd07389">
    <property type="entry name" value="MPP_PhoD"/>
    <property type="match status" value="1"/>
</dbReference>
<dbReference type="PROSITE" id="PS51318">
    <property type="entry name" value="TAT"/>
    <property type="match status" value="1"/>
</dbReference>
<dbReference type="InterPro" id="IPR052900">
    <property type="entry name" value="Phospholipid_Metab_Enz"/>
</dbReference>
<evidence type="ECO:0000313" key="4">
    <source>
        <dbReference type="EMBL" id="KNX37160.1"/>
    </source>
</evidence>
<feature type="domain" description="Phospholipase D N-terminal" evidence="3">
    <location>
        <begin position="46"/>
        <end position="146"/>
    </location>
</feature>
<reference evidence="5" key="1">
    <citation type="submission" date="2015-03" db="EMBL/GenBank/DDBJ databases">
        <title>Luteipulveratus halotolerans sp. nov., a novel actinobacterium (Dermacoccaceae) from Sarawak, Malaysia.</title>
        <authorList>
            <person name="Juboi H."/>
            <person name="Basik A."/>
            <person name="Shamsul S.S."/>
            <person name="Arnold P."/>
            <person name="Schmitt E.K."/>
            <person name="Sanglier J.-J."/>
            <person name="Yeo T."/>
        </authorList>
    </citation>
    <scope>NUCLEOTIDE SEQUENCE [LARGE SCALE GENOMIC DNA]</scope>
    <source>
        <strain evidence="5">C296001</strain>
    </source>
</reference>
<dbReference type="SUPFAM" id="SSF56300">
    <property type="entry name" value="Metallo-dependent phosphatases"/>
    <property type="match status" value="1"/>
</dbReference>
<dbReference type="Pfam" id="PF09423">
    <property type="entry name" value="PhoD"/>
    <property type="match status" value="1"/>
</dbReference>
<keyword evidence="1" id="KW-0732">Signal</keyword>
<dbReference type="InterPro" id="IPR038607">
    <property type="entry name" value="PhoD-like_sf"/>
</dbReference>
<dbReference type="PANTHER" id="PTHR43606:SF2">
    <property type="entry name" value="ALKALINE PHOSPHATASE FAMILY PROTEIN (AFU_ORTHOLOGUE AFUA_5G03860)"/>
    <property type="match status" value="1"/>
</dbReference>
<dbReference type="Gene3D" id="3.60.21.70">
    <property type="entry name" value="PhoD-like phosphatase"/>
    <property type="match status" value="1"/>
</dbReference>
<gene>
    <name evidence="4" type="ORF">VV01_08400</name>
</gene>
<dbReference type="Proteomes" id="UP000037397">
    <property type="component" value="Unassembled WGS sequence"/>
</dbReference>
<evidence type="ECO:0000259" key="3">
    <source>
        <dbReference type="Pfam" id="PF16655"/>
    </source>
</evidence>
<dbReference type="PATRIC" id="fig|1631356.3.peg.1631"/>
<accession>A0A0L6CHT7</accession>
<feature type="signal peptide" evidence="1">
    <location>
        <begin position="1"/>
        <end position="35"/>
    </location>
</feature>
<dbReference type="InterPro" id="IPR032093">
    <property type="entry name" value="PhoD_N"/>
</dbReference>
<dbReference type="STRING" id="1631356.VV01_08400"/>
<dbReference type="PANTHER" id="PTHR43606">
    <property type="entry name" value="PHOSPHATASE, PUTATIVE (AFU_ORTHOLOGUE AFUA_6G08710)-RELATED"/>
    <property type="match status" value="1"/>
</dbReference>
<feature type="chain" id="PRO_5005562577" evidence="1">
    <location>
        <begin position="36"/>
        <end position="529"/>
    </location>
</feature>
<evidence type="ECO:0000313" key="5">
    <source>
        <dbReference type="Proteomes" id="UP000037397"/>
    </source>
</evidence>
<dbReference type="InterPro" id="IPR018946">
    <property type="entry name" value="PhoD-like_MPP"/>
</dbReference>
<dbReference type="Pfam" id="PF16655">
    <property type="entry name" value="PhoD_N"/>
    <property type="match status" value="1"/>
</dbReference>
<dbReference type="EMBL" id="LAIR01000002">
    <property type="protein sequence ID" value="KNX37160.1"/>
    <property type="molecule type" value="Genomic_DNA"/>
</dbReference>
<dbReference type="RefSeq" id="WP_050669489.1">
    <property type="nucleotide sequence ID" value="NZ_LAIR01000002.1"/>
</dbReference>
<protein>
    <submittedName>
        <fullName evidence="4">Alkaline phosphatase</fullName>
    </submittedName>
</protein>
<evidence type="ECO:0000259" key="2">
    <source>
        <dbReference type="Pfam" id="PF09423"/>
    </source>
</evidence>
<dbReference type="Gene3D" id="2.60.40.380">
    <property type="entry name" value="Purple acid phosphatase-like, N-terminal"/>
    <property type="match status" value="1"/>
</dbReference>
<comment type="caution">
    <text evidence="4">The sequence shown here is derived from an EMBL/GenBank/DDBJ whole genome shotgun (WGS) entry which is preliminary data.</text>
</comment>
<feature type="domain" description="PhoD-like phosphatase metallophosphatase" evidence="2">
    <location>
        <begin position="159"/>
        <end position="495"/>
    </location>
</feature>
<proteinExistence type="predicted"/>
<dbReference type="InterPro" id="IPR006311">
    <property type="entry name" value="TAT_signal"/>
</dbReference>